<dbReference type="EMBL" id="JNBR01001735">
    <property type="protein sequence ID" value="OQR85241.1"/>
    <property type="molecule type" value="Genomic_DNA"/>
</dbReference>
<feature type="compositionally biased region" description="Polar residues" evidence="1">
    <location>
        <begin position="594"/>
        <end position="613"/>
    </location>
</feature>
<reference evidence="3 4" key="1">
    <citation type="journal article" date="2014" name="Genome Biol. Evol.">
        <title>The secreted proteins of Achlya hypogyna and Thraustotheca clavata identify the ancestral oomycete secretome and reveal gene acquisitions by horizontal gene transfer.</title>
        <authorList>
            <person name="Misner I."/>
            <person name="Blouin N."/>
            <person name="Leonard G."/>
            <person name="Richards T.A."/>
            <person name="Lane C.E."/>
        </authorList>
    </citation>
    <scope>NUCLEOTIDE SEQUENCE [LARGE SCALE GENOMIC DNA]</scope>
    <source>
        <strain evidence="3 4">ATCC 48635</strain>
    </source>
</reference>
<feature type="transmembrane region" description="Helical" evidence="2">
    <location>
        <begin position="432"/>
        <end position="451"/>
    </location>
</feature>
<feature type="transmembrane region" description="Helical" evidence="2">
    <location>
        <begin position="28"/>
        <end position="47"/>
    </location>
</feature>
<evidence type="ECO:0000256" key="1">
    <source>
        <dbReference type="SAM" id="MobiDB-lite"/>
    </source>
</evidence>
<sequence>MRRGSGYAVVKEKSSTSFKDVVVARLQWLLEWISFLVGFAVVVLVAYDSVANNWAFNDFIGNGYQFMTPIADLQSASDLEDSYAFAVGSSVTDLSRVAKWMVNYTVSNLVKPGNDRIYVLSAGTFTINAEMNLCSIFRGKYPVDLTMGPVQLGVVQDAITFLRGEAFSHAFTDDATANLGNSSMGSTMLDAIGYRPARIQADLRLTQRISVANESTEQSFLTQYYRIYPKSYCTGCIPIAELGHGTCNLTMMYDDTEGVLSITKSTFVAGSTHSLGIMIQQNAFSSASHYLKFIALVFAVMGYLASRRTVQWQEVDVNATETFLHRVVKMVLPSYYPHASHAVRFDMFCYNSDAFVVLFTAGVILDINHAIIFTREVQVFNGVCYKVSAGFQLFALSTRLLWLNCAFLKLIKVFWNLVSTASYCGESKFMGLWNLSSVTSLYFSAILLFYVPPFIEYNNHVRVDVKNSVEHLDGIALDFLESFYVRGSGAIAAGLILNIVLITVIDHSVNYVFWRRLQQNSLARQAIFNSTSILMDDISSIDPSALLVESPVINCKARRLCTLQWFFMSHLNLFGLPEKELHVKKPQGHKPDTSHTTAGMSQLPSVQVDGTESTTRSDGLYLVAQGSDHHMHLLDCDYSDVKSLIFNIKILKNTTVLIK</sequence>
<dbReference type="Proteomes" id="UP000243579">
    <property type="component" value="Unassembled WGS sequence"/>
</dbReference>
<gene>
    <name evidence="3" type="ORF">ACHHYP_12045</name>
</gene>
<feature type="transmembrane region" description="Helical" evidence="2">
    <location>
        <begin position="354"/>
        <end position="373"/>
    </location>
</feature>
<feature type="transmembrane region" description="Helical" evidence="2">
    <location>
        <begin position="287"/>
        <end position="305"/>
    </location>
</feature>
<feature type="compositionally biased region" description="Basic and acidic residues" evidence="1">
    <location>
        <begin position="584"/>
        <end position="593"/>
    </location>
</feature>
<comment type="caution">
    <text evidence="3">The sequence shown here is derived from an EMBL/GenBank/DDBJ whole genome shotgun (WGS) entry which is preliminary data.</text>
</comment>
<proteinExistence type="predicted"/>
<evidence type="ECO:0000256" key="2">
    <source>
        <dbReference type="SAM" id="Phobius"/>
    </source>
</evidence>
<keyword evidence="4" id="KW-1185">Reference proteome</keyword>
<keyword evidence="2" id="KW-0472">Membrane</keyword>
<evidence type="ECO:0000313" key="4">
    <source>
        <dbReference type="Proteomes" id="UP000243579"/>
    </source>
</evidence>
<protein>
    <recommendedName>
        <fullName evidence="5">Transmembrane protein</fullName>
    </recommendedName>
</protein>
<accession>A0A1V9YHQ3</accession>
<feature type="transmembrane region" description="Helical" evidence="2">
    <location>
        <begin position="490"/>
        <end position="514"/>
    </location>
</feature>
<feature type="transmembrane region" description="Helical" evidence="2">
    <location>
        <begin position="393"/>
        <end position="411"/>
    </location>
</feature>
<feature type="region of interest" description="Disordered" evidence="1">
    <location>
        <begin position="584"/>
        <end position="613"/>
    </location>
</feature>
<name>A0A1V9YHQ3_ACHHY</name>
<keyword evidence="2" id="KW-0812">Transmembrane</keyword>
<evidence type="ECO:0000313" key="3">
    <source>
        <dbReference type="EMBL" id="OQR85241.1"/>
    </source>
</evidence>
<dbReference type="OrthoDB" id="77960at2759"/>
<keyword evidence="2" id="KW-1133">Transmembrane helix</keyword>
<organism evidence="3 4">
    <name type="scientific">Achlya hypogyna</name>
    <name type="common">Oomycete</name>
    <name type="synonym">Protoachlya hypogyna</name>
    <dbReference type="NCBI Taxonomy" id="1202772"/>
    <lineage>
        <taxon>Eukaryota</taxon>
        <taxon>Sar</taxon>
        <taxon>Stramenopiles</taxon>
        <taxon>Oomycota</taxon>
        <taxon>Saprolegniomycetes</taxon>
        <taxon>Saprolegniales</taxon>
        <taxon>Achlyaceae</taxon>
        <taxon>Achlya</taxon>
    </lineage>
</organism>
<dbReference type="AlphaFoldDB" id="A0A1V9YHQ3"/>
<evidence type="ECO:0008006" key="5">
    <source>
        <dbReference type="Google" id="ProtNLM"/>
    </source>
</evidence>